<protein>
    <submittedName>
        <fullName evidence="2">1-acyl-sn-glycerol-3-phosphate acyltransferase</fullName>
    </submittedName>
</protein>
<sequence length="306" mass="35918">MEPDLPKKIIGSSRLAILIASTVVHSAAIMSQYPLKLVLPKPLYNRFTHPLIFKFAEHWTKVNNLFIEHLPDIELDIQLPEDIRYDGNYFIIANHQTWVDIVVLQYVFYRKTTFIRFFTKQELAYLPFLGQALYVMDFPYMKRYSKELLAKHPHLQGKDLETTRESCAKIQENPYAILNFLEGTRFTSHKHQQQQSPYRHLLKPKSGGMAFALRALGSDIKELVDVTVYYPEGAPRFIDFWSGKTKTIKVSAKLRPIPPEFTQGDYEHDTAFRERFQTWINQLWQEKDTLLATWHAEINKKTDTHE</sequence>
<dbReference type="GO" id="GO:0016746">
    <property type="term" value="F:acyltransferase activity"/>
    <property type="evidence" value="ECO:0007669"/>
    <property type="project" value="UniProtKB-KW"/>
</dbReference>
<evidence type="ECO:0000313" key="2">
    <source>
        <dbReference type="EMBL" id="PTQ88293.1"/>
    </source>
</evidence>
<dbReference type="PANTHER" id="PTHR10983:SF16">
    <property type="entry name" value="LYSOCARDIOLIPIN ACYLTRANSFERASE 1"/>
    <property type="match status" value="1"/>
</dbReference>
<keyword evidence="2" id="KW-0012">Acyltransferase</keyword>
<reference evidence="2 3" key="1">
    <citation type="submission" date="2018-04" db="EMBL/GenBank/DDBJ databases">
        <title>Genomic Encyclopedia of Archaeal and Bacterial Type Strains, Phase II (KMG-II): from individual species to whole genera.</title>
        <authorList>
            <person name="Goeker M."/>
        </authorList>
    </citation>
    <scope>NUCLEOTIDE SEQUENCE [LARGE SCALE GENOMIC DNA]</scope>
    <source>
        <strain evidence="2 3">DSM 5822</strain>
    </source>
</reference>
<dbReference type="InterPro" id="IPR002123">
    <property type="entry name" value="Plipid/glycerol_acylTrfase"/>
</dbReference>
<comment type="caution">
    <text evidence="2">The sequence shown here is derived from an EMBL/GenBank/DDBJ whole genome shotgun (WGS) entry which is preliminary data.</text>
</comment>
<dbReference type="EMBL" id="QAON01000013">
    <property type="protein sequence ID" value="PTQ88293.1"/>
    <property type="molecule type" value="Genomic_DNA"/>
</dbReference>
<gene>
    <name evidence="2" type="ORF">C8N29_11360</name>
</gene>
<evidence type="ECO:0000259" key="1">
    <source>
        <dbReference type="SMART" id="SM00563"/>
    </source>
</evidence>
<proteinExistence type="predicted"/>
<name>A0A2T5IWK7_9GAMM</name>
<keyword evidence="2" id="KW-0808">Transferase</keyword>
<dbReference type="NCBIfam" id="NF010621">
    <property type="entry name" value="PRK14014.1"/>
    <property type="match status" value="1"/>
</dbReference>
<dbReference type="PANTHER" id="PTHR10983">
    <property type="entry name" value="1-ACYLGLYCEROL-3-PHOSPHATE ACYLTRANSFERASE-RELATED"/>
    <property type="match status" value="1"/>
</dbReference>
<organism evidence="2 3">
    <name type="scientific">Agitococcus lubricus</name>
    <dbReference type="NCBI Taxonomy" id="1077255"/>
    <lineage>
        <taxon>Bacteria</taxon>
        <taxon>Pseudomonadati</taxon>
        <taxon>Pseudomonadota</taxon>
        <taxon>Gammaproteobacteria</taxon>
        <taxon>Moraxellales</taxon>
        <taxon>Moraxellaceae</taxon>
        <taxon>Agitococcus</taxon>
    </lineage>
</organism>
<dbReference type="RefSeq" id="WP_107866401.1">
    <property type="nucleotide sequence ID" value="NZ_QAON01000013.1"/>
</dbReference>
<evidence type="ECO:0000313" key="3">
    <source>
        <dbReference type="Proteomes" id="UP000244223"/>
    </source>
</evidence>
<accession>A0A2T5IWK7</accession>
<feature type="domain" description="Phospholipid/glycerol acyltransferase" evidence="1">
    <location>
        <begin position="89"/>
        <end position="231"/>
    </location>
</feature>
<dbReference type="CDD" id="cd07990">
    <property type="entry name" value="LPLAT_LCLAT1-like"/>
    <property type="match status" value="1"/>
</dbReference>
<dbReference type="AlphaFoldDB" id="A0A2T5IWK7"/>
<dbReference type="Proteomes" id="UP000244223">
    <property type="component" value="Unassembled WGS sequence"/>
</dbReference>
<dbReference type="Pfam" id="PF01553">
    <property type="entry name" value="Acyltransferase"/>
    <property type="match status" value="1"/>
</dbReference>
<dbReference type="SMART" id="SM00563">
    <property type="entry name" value="PlsC"/>
    <property type="match status" value="1"/>
</dbReference>
<dbReference type="OrthoDB" id="9803035at2"/>
<dbReference type="SUPFAM" id="SSF69593">
    <property type="entry name" value="Glycerol-3-phosphate (1)-acyltransferase"/>
    <property type="match status" value="1"/>
</dbReference>
<keyword evidence="3" id="KW-1185">Reference proteome</keyword>